<dbReference type="PRINTS" id="PR00195">
    <property type="entry name" value="DYNAMIN"/>
</dbReference>
<proteinExistence type="predicted"/>
<dbReference type="GO" id="GO:0031966">
    <property type="term" value="C:mitochondrial membrane"/>
    <property type="evidence" value="ECO:0007669"/>
    <property type="project" value="TreeGrafter"/>
</dbReference>
<feature type="coiled-coil region" evidence="1">
    <location>
        <begin position="209"/>
        <end position="261"/>
    </location>
</feature>
<dbReference type="SMART" id="SM00053">
    <property type="entry name" value="DYNc"/>
    <property type="match status" value="1"/>
</dbReference>
<feature type="domain" description="Dynamin-type G" evidence="2">
    <location>
        <begin position="294"/>
        <end position="460"/>
    </location>
</feature>
<dbReference type="OrthoDB" id="415706at2759"/>
<reference evidence="3 4" key="1">
    <citation type="submission" date="2018-08" db="EMBL/GenBank/DDBJ databases">
        <authorList>
            <person name="Laetsch R D."/>
            <person name="Stevens L."/>
            <person name="Kumar S."/>
            <person name="Blaxter L. M."/>
        </authorList>
    </citation>
    <scope>NUCLEOTIDE SEQUENCE [LARGE SCALE GENOMIC DNA]</scope>
</reference>
<dbReference type="PROSITE" id="PS51718">
    <property type="entry name" value="G_DYNAMIN_2"/>
    <property type="match status" value="1"/>
</dbReference>
<dbReference type="GO" id="GO:0005874">
    <property type="term" value="C:microtubule"/>
    <property type="evidence" value="ECO:0007669"/>
    <property type="project" value="TreeGrafter"/>
</dbReference>
<dbReference type="GO" id="GO:0008017">
    <property type="term" value="F:microtubule binding"/>
    <property type="evidence" value="ECO:0007669"/>
    <property type="project" value="TreeGrafter"/>
</dbReference>
<dbReference type="EMBL" id="UYRW01005802">
    <property type="protein sequence ID" value="VDM94042.1"/>
    <property type="molecule type" value="Genomic_DNA"/>
</dbReference>
<keyword evidence="1" id="KW-0175">Coiled coil</keyword>
<dbReference type="Pfam" id="PF00350">
    <property type="entry name" value="Dynamin_N"/>
    <property type="match status" value="1"/>
</dbReference>
<feature type="non-terminal residue" evidence="3">
    <location>
        <position position="1"/>
    </location>
</feature>
<dbReference type="GO" id="GO:0008053">
    <property type="term" value="P:mitochondrial fusion"/>
    <property type="evidence" value="ECO:0007669"/>
    <property type="project" value="TreeGrafter"/>
</dbReference>
<dbReference type="GO" id="GO:0016559">
    <property type="term" value="P:peroxisome fission"/>
    <property type="evidence" value="ECO:0007669"/>
    <property type="project" value="TreeGrafter"/>
</dbReference>
<dbReference type="GO" id="GO:0003924">
    <property type="term" value="F:GTPase activity"/>
    <property type="evidence" value="ECO:0007669"/>
    <property type="project" value="InterPro"/>
</dbReference>
<organism evidence="3 4">
    <name type="scientific">Onchocerca ochengi</name>
    <name type="common">Filarial nematode worm</name>
    <dbReference type="NCBI Taxonomy" id="42157"/>
    <lineage>
        <taxon>Eukaryota</taxon>
        <taxon>Metazoa</taxon>
        <taxon>Ecdysozoa</taxon>
        <taxon>Nematoda</taxon>
        <taxon>Chromadorea</taxon>
        <taxon>Rhabditida</taxon>
        <taxon>Spirurina</taxon>
        <taxon>Spiruromorpha</taxon>
        <taxon>Filarioidea</taxon>
        <taxon>Onchocercidae</taxon>
        <taxon>Onchocerca</taxon>
    </lineage>
</organism>
<evidence type="ECO:0000313" key="4">
    <source>
        <dbReference type="Proteomes" id="UP000271087"/>
    </source>
</evidence>
<dbReference type="InterPro" id="IPR045063">
    <property type="entry name" value="Dynamin_N"/>
</dbReference>
<accession>A0A3P7K8V5</accession>
<dbReference type="CDD" id="cd08771">
    <property type="entry name" value="DLP_1"/>
    <property type="match status" value="1"/>
</dbReference>
<dbReference type="InterPro" id="IPR027417">
    <property type="entry name" value="P-loop_NTPase"/>
</dbReference>
<dbReference type="PANTHER" id="PTHR11566">
    <property type="entry name" value="DYNAMIN"/>
    <property type="match status" value="1"/>
</dbReference>
<dbReference type="PANTHER" id="PTHR11566:SF67">
    <property type="entry name" value="DYNAMIN-LIKE 120 KDA PROTEIN, MITOCHONDRIAL"/>
    <property type="match status" value="1"/>
</dbReference>
<dbReference type="Proteomes" id="UP000271087">
    <property type="component" value="Unassembled WGS sequence"/>
</dbReference>
<dbReference type="GO" id="GO:0006897">
    <property type="term" value="P:endocytosis"/>
    <property type="evidence" value="ECO:0007669"/>
    <property type="project" value="TreeGrafter"/>
</dbReference>
<protein>
    <recommendedName>
        <fullName evidence="2">Dynamin-type G domain-containing protein</fullName>
    </recommendedName>
</protein>
<evidence type="ECO:0000313" key="3">
    <source>
        <dbReference type="EMBL" id="VDM94042.1"/>
    </source>
</evidence>
<dbReference type="GO" id="GO:0048312">
    <property type="term" value="P:intracellular distribution of mitochondria"/>
    <property type="evidence" value="ECO:0007669"/>
    <property type="project" value="TreeGrafter"/>
</dbReference>
<dbReference type="InterPro" id="IPR030381">
    <property type="entry name" value="G_DYNAMIN_dom"/>
</dbReference>
<name>A0A3P7K8V5_ONCOC</name>
<evidence type="ECO:0000259" key="2">
    <source>
        <dbReference type="PROSITE" id="PS51718"/>
    </source>
</evidence>
<dbReference type="AlphaFoldDB" id="A0A3P7K8V5"/>
<dbReference type="GO" id="GO:0005525">
    <property type="term" value="F:GTP binding"/>
    <property type="evidence" value="ECO:0007669"/>
    <property type="project" value="InterPro"/>
</dbReference>
<gene>
    <name evidence="3" type="ORF">NOO_LOCUS10315</name>
</gene>
<dbReference type="GO" id="GO:0000266">
    <property type="term" value="P:mitochondrial fission"/>
    <property type="evidence" value="ECO:0007669"/>
    <property type="project" value="TreeGrafter"/>
</dbReference>
<sequence>TLLRMFPQSVKNVVIALKRRETNILLSIIRPYSMFGARKRLLFKQGQNFRNERYFARFILRQALKLRYWIAAGVFSGSVAASNRYEEWKKSLPELSLPAWVKVDEKRMNEYKDFYYETKSKWLDKEQIWLKNLQTKMAGLQNMWKLEPIEDDSSSDGVHDPEPQDGHFFSGLDFMAQNEVKRYFAEDDAPKTLFSSLSDVFKKKNVSEHEESEYAKMNETERIQKLQEDMLKTQSQYQRELERLEKENKNLRQRLLLKDQGTSRRLKKIKRSLIDLYSEALDLLTEYDSSYNTADNLPRVVVVGDQSSGKTSVLEMIAQARIFPRGSGEMMTRAPVKVTLSEGPYHIACFKDSTREFDLTKESELKQLRNEIEIRMRNSVASGKTVSSEVIALTVKGPSLPRMVLVDLPGIISTVTVDMAKETKDDIVKMCKTYMENPNAIILCIQGMFFNSVRLFIIFS</sequence>
<dbReference type="SUPFAM" id="SSF52540">
    <property type="entry name" value="P-loop containing nucleoside triphosphate hydrolases"/>
    <property type="match status" value="1"/>
</dbReference>
<dbReference type="InterPro" id="IPR001401">
    <property type="entry name" value="Dynamin_GTPase"/>
</dbReference>
<keyword evidence="4" id="KW-1185">Reference proteome</keyword>
<dbReference type="Gene3D" id="3.40.50.300">
    <property type="entry name" value="P-loop containing nucleotide triphosphate hydrolases"/>
    <property type="match status" value="1"/>
</dbReference>
<dbReference type="InterPro" id="IPR022812">
    <property type="entry name" value="Dynamin"/>
</dbReference>
<dbReference type="GO" id="GO:0005758">
    <property type="term" value="C:mitochondrial intermembrane space"/>
    <property type="evidence" value="ECO:0007669"/>
    <property type="project" value="TreeGrafter"/>
</dbReference>
<evidence type="ECO:0000256" key="1">
    <source>
        <dbReference type="SAM" id="Coils"/>
    </source>
</evidence>